<dbReference type="Gene3D" id="1.50.10.20">
    <property type="match status" value="1"/>
</dbReference>
<dbReference type="Proteomes" id="UP000320791">
    <property type="component" value="Unassembled WGS sequence"/>
</dbReference>
<dbReference type="RefSeq" id="WP_146323892.1">
    <property type="nucleotide sequence ID" value="NZ_BAABLR010000005.1"/>
</dbReference>
<dbReference type="GO" id="GO:0046872">
    <property type="term" value="F:metal ion binding"/>
    <property type="evidence" value="ECO:0007669"/>
    <property type="project" value="UniProtKB-KW"/>
</dbReference>
<feature type="binding site" evidence="1">
    <location>
        <position position="332"/>
    </location>
    <ligand>
        <name>Zn(2+)</name>
        <dbReference type="ChEBI" id="CHEBI:29105"/>
    </ligand>
</feature>
<protein>
    <recommendedName>
        <fullName evidence="4">Lanthionine synthetase</fullName>
    </recommendedName>
</protein>
<feature type="binding site" evidence="1">
    <location>
        <position position="333"/>
    </location>
    <ligand>
        <name>Zn(2+)</name>
        <dbReference type="ChEBI" id="CHEBI:29105"/>
    </ligand>
</feature>
<evidence type="ECO:0000313" key="3">
    <source>
        <dbReference type="Proteomes" id="UP000320791"/>
    </source>
</evidence>
<dbReference type="Pfam" id="PF05147">
    <property type="entry name" value="LANC_like"/>
    <property type="match status" value="1"/>
</dbReference>
<evidence type="ECO:0000313" key="2">
    <source>
        <dbReference type="EMBL" id="TWT26828.1"/>
    </source>
</evidence>
<dbReference type="GO" id="GO:0031179">
    <property type="term" value="P:peptide modification"/>
    <property type="evidence" value="ECO:0007669"/>
    <property type="project" value="InterPro"/>
</dbReference>
<keyword evidence="1" id="KW-0862">Zinc</keyword>
<keyword evidence="1" id="KW-0479">Metal-binding</keyword>
<dbReference type="OrthoDB" id="1882482at2"/>
<organism evidence="2 3">
    <name type="scientific">Corynebacterium canis</name>
    <dbReference type="NCBI Taxonomy" id="679663"/>
    <lineage>
        <taxon>Bacteria</taxon>
        <taxon>Bacillati</taxon>
        <taxon>Actinomycetota</taxon>
        <taxon>Actinomycetes</taxon>
        <taxon>Mycobacteriales</taxon>
        <taxon>Corynebacteriaceae</taxon>
        <taxon>Corynebacterium</taxon>
    </lineage>
</organism>
<dbReference type="AlphaFoldDB" id="A0A5C5ULE0"/>
<dbReference type="PRINTS" id="PR01955">
    <property type="entry name" value="LANCFRANKIA"/>
</dbReference>
<dbReference type="SMART" id="SM01260">
    <property type="entry name" value="LANC_like"/>
    <property type="match status" value="1"/>
</dbReference>
<comment type="caution">
    <text evidence="2">The sequence shown here is derived from an EMBL/GenBank/DDBJ whole genome shotgun (WGS) entry which is preliminary data.</text>
</comment>
<sequence length="418" mass="45470">MKTLNIPAYRVQEQCAAALYQALRAESASQDPLGINDGNLGKAYSAAAMAAIDDSYDWMRLTDLHLNRVFSSLGTNNYVHAGILGGLTGLALLLQSVKTSPEQFAGALDKLEHRMLRHVRRNLEQLQQNVGMSRFDYDFAIGLTGGLYYFTLYPPAAAPCQQLVREATEFLAQVATSDFEDFFWTPSIAVPAEVIQQEPRAAFGILDFGQAHGITGVLGLMLAKLGTDDRSRVEPAIAPLISAIQSGYDAAIVPSLPYYLCGHPSSDGDSEQDIEHFVPGPLARNGWCYGLPMLEVYWRIYGLEIPDRIKMSFDAPSYLDPASGAFDGPGLCHGLAGRMALNYLMGKPIPGSWWEHAENVMGALAREFEVSDGAIPEAEFGFWDGIHGLHIVMHAIATAQPLPKQLLILGVPCGNIAL</sequence>
<dbReference type="SUPFAM" id="SSF158745">
    <property type="entry name" value="LanC-like"/>
    <property type="match status" value="1"/>
</dbReference>
<proteinExistence type="predicted"/>
<dbReference type="EMBL" id="VOHM01000006">
    <property type="protein sequence ID" value="TWT26828.1"/>
    <property type="molecule type" value="Genomic_DNA"/>
</dbReference>
<gene>
    <name evidence="2" type="ORF">FRX94_04295</name>
</gene>
<feature type="binding site" evidence="1">
    <location>
        <position position="288"/>
    </location>
    <ligand>
        <name>Zn(2+)</name>
        <dbReference type="ChEBI" id="CHEBI:29105"/>
    </ligand>
</feature>
<dbReference type="InterPro" id="IPR007822">
    <property type="entry name" value="LANC-like"/>
</dbReference>
<accession>A0A5C5ULE0</accession>
<dbReference type="PRINTS" id="PR01950">
    <property type="entry name" value="LANCSUPER"/>
</dbReference>
<evidence type="ECO:0008006" key="4">
    <source>
        <dbReference type="Google" id="ProtNLM"/>
    </source>
</evidence>
<keyword evidence="3" id="KW-1185">Reference proteome</keyword>
<name>A0A5C5ULE0_9CORY</name>
<reference evidence="2 3" key="1">
    <citation type="submission" date="2019-08" db="EMBL/GenBank/DDBJ databases">
        <authorList>
            <person name="Lei W."/>
        </authorList>
    </citation>
    <scope>NUCLEOTIDE SEQUENCE [LARGE SCALE GENOMIC DNA]</scope>
    <source>
        <strain evidence="2 3">CCUG 58627</strain>
    </source>
</reference>
<evidence type="ECO:0000256" key="1">
    <source>
        <dbReference type="PIRSR" id="PIRSR607822-1"/>
    </source>
</evidence>